<protein>
    <submittedName>
        <fullName evidence="1">Uncharacterized protein</fullName>
    </submittedName>
</protein>
<comment type="caution">
    <text evidence="1">The sequence shown here is derived from an EMBL/GenBank/DDBJ whole genome shotgun (WGS) entry which is preliminary data.</text>
</comment>
<keyword evidence="2" id="KW-1185">Reference proteome</keyword>
<evidence type="ECO:0000313" key="2">
    <source>
        <dbReference type="Proteomes" id="UP000023152"/>
    </source>
</evidence>
<gene>
    <name evidence="1" type="ORF">RFI_23483</name>
</gene>
<reference evidence="1 2" key="1">
    <citation type="journal article" date="2013" name="Curr. Biol.">
        <title>The Genome of the Foraminiferan Reticulomyxa filosa.</title>
        <authorList>
            <person name="Glockner G."/>
            <person name="Hulsmann N."/>
            <person name="Schleicher M."/>
            <person name="Noegel A.A."/>
            <person name="Eichinger L."/>
            <person name="Gallinger C."/>
            <person name="Pawlowski J."/>
            <person name="Sierra R."/>
            <person name="Euteneuer U."/>
            <person name="Pillet L."/>
            <person name="Moustafa A."/>
            <person name="Platzer M."/>
            <person name="Groth M."/>
            <person name="Szafranski K."/>
            <person name="Schliwa M."/>
        </authorList>
    </citation>
    <scope>NUCLEOTIDE SEQUENCE [LARGE SCALE GENOMIC DNA]</scope>
</reference>
<dbReference type="Proteomes" id="UP000023152">
    <property type="component" value="Unassembled WGS sequence"/>
</dbReference>
<name>X6MLG6_RETFI</name>
<organism evidence="1 2">
    <name type="scientific">Reticulomyxa filosa</name>
    <dbReference type="NCBI Taxonomy" id="46433"/>
    <lineage>
        <taxon>Eukaryota</taxon>
        <taxon>Sar</taxon>
        <taxon>Rhizaria</taxon>
        <taxon>Retaria</taxon>
        <taxon>Foraminifera</taxon>
        <taxon>Monothalamids</taxon>
        <taxon>Reticulomyxidae</taxon>
        <taxon>Reticulomyxa</taxon>
    </lineage>
</organism>
<evidence type="ECO:0000313" key="1">
    <source>
        <dbReference type="EMBL" id="ETO13880.1"/>
    </source>
</evidence>
<accession>X6MLG6</accession>
<dbReference type="AlphaFoldDB" id="X6MLG6"/>
<sequence length="181" mass="21423">NCFGLDHFAKDCVKKKKCKYCGRFNHSSDYCFHKKNKKRQRCILCKDNHASDLIICPVIQKTRQQIGIKLSRREQQIIQKKDQLKQTETKKILINLERKNKTILYSIDYSAFNEINNCKYSMDTLIVFMKLNFHYLIDIETTKQLIVFKEHEANVKSVKYRSNELVNAILSEPDDNILLQT</sequence>
<dbReference type="EMBL" id="ASPP01020340">
    <property type="protein sequence ID" value="ETO13880.1"/>
    <property type="molecule type" value="Genomic_DNA"/>
</dbReference>
<feature type="non-terminal residue" evidence="1">
    <location>
        <position position="1"/>
    </location>
</feature>
<proteinExistence type="predicted"/>